<comment type="subcellular location">
    <subcellularLocation>
        <location evidence="1">Membrane</location>
        <topology evidence="1">Single-pass type I membrane protein</topology>
    </subcellularLocation>
</comment>
<evidence type="ECO:0000256" key="5">
    <source>
        <dbReference type="ARBA" id="ARBA00022692"/>
    </source>
</evidence>
<feature type="signal peptide" evidence="19">
    <location>
        <begin position="1"/>
        <end position="17"/>
    </location>
</feature>
<feature type="domain" description="Bulb-type lectin" evidence="21">
    <location>
        <begin position="29"/>
        <end position="173"/>
    </location>
</feature>
<dbReference type="PANTHER" id="PTHR47974:SF19">
    <property type="entry name" value="RECEPTOR-LIKE SERINE_THREONINE-PROTEIN KINASE"/>
    <property type="match status" value="1"/>
</dbReference>
<keyword evidence="2 17" id="KW-0723">Serine/threonine-protein kinase</keyword>
<sequence length="776" mass="83601">MAMRRLTILLELLFSLAIPGIPVVMVASRDTISPGESLAGNDRLVSSNGNYALGFFQAGGGGGGAPTWYLGTWLNRVPRGVVTPVWVANGDSPIAVDDPATAELAVSPDDGNLVIIVAKKSIAWSTSTALVANATTTTTNTTTTAAAVVATLSDGGNLILRRSSSNASSSHILWQSFDHPTNSLLPGAKIVRDKVTGLTSRLVSRKSTADQAPGAYSLQLDPSGAAQFVLVELTSGVVYWSSGEWNGRFFDSIPDMGAGSAFVSNSREEYFMSPTETATVITRLSLEVSGQLKSFLWYEGLQDWVVAASQPKSQCDVHATCGPFAVCDDGVLPSCGCMEGFSVRSPVDWELEDRTGGCARDAPLDCTAAAGNSSKSSDKFYSLPCVRLPHNAQNMAAATDESECANLCLSDCSCTAYSYGHGGGCRVWHDELFNVKQQQFNDHGTAKVELLHLRLAAKEVEKNGENGRRRMLIWILAGTKRSGLVVAYWEMFRVAMGSLRLDTSTCSVQLRISQRLGSGGFGSVYKGSLGDSNTIAVKMLHGVCQGEKQFRAESNTTSMLSWTSRYQIALGIARGLAYLHESCRDRIIHCDIKPQNILLDASFVPKIADFGMATFMQRDLSRVLTTVRGTVGYLAPEWISGVPITTKVDVYSYGLVLFEIISGRHNSCDGHTSQGHNAAYFPLHVAHSLLKGDIQNLVDHRLCGDANLEEIERACKVACWCIQDADFDRPTMGEVVQVLEGVRELRVPPVPHLLQAVAGEPASACTEIFFKAFTSD</sequence>
<reference evidence="23" key="1">
    <citation type="journal article" date="2009" name="Rice">
        <title>De Novo Next Generation Sequencing of Plant Genomes.</title>
        <authorList>
            <person name="Rounsley S."/>
            <person name="Marri P.R."/>
            <person name="Yu Y."/>
            <person name="He R."/>
            <person name="Sisneros N."/>
            <person name="Goicoechea J.L."/>
            <person name="Lee S.J."/>
            <person name="Angelova A."/>
            <person name="Kudrna D."/>
            <person name="Luo M."/>
            <person name="Affourtit J."/>
            <person name="Desany B."/>
            <person name="Knight J."/>
            <person name="Niazi F."/>
            <person name="Egholm M."/>
            <person name="Wing R.A."/>
        </authorList>
    </citation>
    <scope>NUCLEOTIDE SEQUENCE [LARGE SCALE GENOMIC DNA]</scope>
    <source>
        <strain evidence="23">cv. IRGC 105608</strain>
    </source>
</reference>
<evidence type="ECO:0000256" key="4">
    <source>
        <dbReference type="ARBA" id="ARBA00022679"/>
    </source>
</evidence>
<comment type="similarity">
    <text evidence="17">Belongs to the protein kinase superfamily. Ser/Thr protein kinase family.</text>
</comment>
<dbReference type="AlphaFoldDB" id="A0A0D3FVT5"/>
<dbReference type="PROSITE" id="PS50948">
    <property type="entry name" value="PAN"/>
    <property type="match status" value="1"/>
</dbReference>
<dbReference type="Pfam" id="PF08276">
    <property type="entry name" value="PAN_2"/>
    <property type="match status" value="1"/>
</dbReference>
<dbReference type="EnsemblPlants" id="OBART04G12470.1">
    <property type="protein sequence ID" value="OBART04G12470.1"/>
    <property type="gene ID" value="OBART04G12470"/>
</dbReference>
<proteinExistence type="inferred from homology"/>
<dbReference type="Gramene" id="OBART04G12470.1">
    <property type="protein sequence ID" value="OBART04G12470.1"/>
    <property type="gene ID" value="OBART04G12470"/>
</dbReference>
<comment type="catalytic activity">
    <reaction evidence="16 17">
        <text>L-seryl-[protein] + ATP = O-phospho-L-seryl-[protein] + ADP + H(+)</text>
        <dbReference type="Rhea" id="RHEA:17989"/>
        <dbReference type="Rhea" id="RHEA-COMP:9863"/>
        <dbReference type="Rhea" id="RHEA-COMP:11604"/>
        <dbReference type="ChEBI" id="CHEBI:15378"/>
        <dbReference type="ChEBI" id="CHEBI:29999"/>
        <dbReference type="ChEBI" id="CHEBI:30616"/>
        <dbReference type="ChEBI" id="CHEBI:83421"/>
        <dbReference type="ChEBI" id="CHEBI:456216"/>
        <dbReference type="EC" id="2.7.11.1"/>
    </reaction>
</comment>
<dbReference type="GO" id="GO:0004674">
    <property type="term" value="F:protein serine/threonine kinase activity"/>
    <property type="evidence" value="ECO:0007669"/>
    <property type="project" value="UniProtKB-KW"/>
</dbReference>
<keyword evidence="11" id="KW-0472">Membrane</keyword>
<keyword evidence="6 19" id="KW-0732">Signal</keyword>
<comment type="catalytic activity">
    <reaction evidence="15 17">
        <text>L-threonyl-[protein] + ATP = O-phospho-L-threonyl-[protein] + ADP + H(+)</text>
        <dbReference type="Rhea" id="RHEA:46608"/>
        <dbReference type="Rhea" id="RHEA-COMP:11060"/>
        <dbReference type="Rhea" id="RHEA-COMP:11605"/>
        <dbReference type="ChEBI" id="CHEBI:15378"/>
        <dbReference type="ChEBI" id="CHEBI:30013"/>
        <dbReference type="ChEBI" id="CHEBI:30616"/>
        <dbReference type="ChEBI" id="CHEBI:61977"/>
        <dbReference type="ChEBI" id="CHEBI:456216"/>
        <dbReference type="EC" id="2.7.11.1"/>
    </reaction>
</comment>
<accession>A0A0D3FVT5</accession>
<dbReference type="SUPFAM" id="SSF56112">
    <property type="entry name" value="Protein kinase-like (PK-like)"/>
    <property type="match status" value="1"/>
</dbReference>
<evidence type="ECO:0000256" key="2">
    <source>
        <dbReference type="ARBA" id="ARBA00022527"/>
    </source>
</evidence>
<keyword evidence="7 17" id="KW-0547">Nucleotide-binding</keyword>
<dbReference type="SMART" id="SM00108">
    <property type="entry name" value="B_lectin"/>
    <property type="match status" value="1"/>
</dbReference>
<dbReference type="HOGENOM" id="CLU_000288_116_2_1"/>
<evidence type="ECO:0000256" key="6">
    <source>
        <dbReference type="ARBA" id="ARBA00022729"/>
    </source>
</evidence>
<dbReference type="PROSITE" id="PS50927">
    <property type="entry name" value="BULB_LECTIN"/>
    <property type="match status" value="1"/>
</dbReference>
<dbReference type="GO" id="GO:0048544">
    <property type="term" value="P:recognition of pollen"/>
    <property type="evidence" value="ECO:0007669"/>
    <property type="project" value="InterPro"/>
</dbReference>
<evidence type="ECO:0000256" key="12">
    <source>
        <dbReference type="ARBA" id="ARBA00023157"/>
    </source>
</evidence>
<dbReference type="PANTHER" id="PTHR47974">
    <property type="entry name" value="OS07G0415500 PROTEIN"/>
    <property type="match status" value="1"/>
</dbReference>
<dbReference type="Gene3D" id="1.10.510.10">
    <property type="entry name" value="Transferase(Phosphotransferase) domain 1"/>
    <property type="match status" value="1"/>
</dbReference>
<dbReference type="Proteomes" id="UP000026960">
    <property type="component" value="Chromosome 4"/>
</dbReference>
<evidence type="ECO:0000259" key="21">
    <source>
        <dbReference type="PROSITE" id="PS50927"/>
    </source>
</evidence>
<keyword evidence="5" id="KW-0812">Transmembrane</keyword>
<evidence type="ECO:0000256" key="14">
    <source>
        <dbReference type="ARBA" id="ARBA00023180"/>
    </source>
</evidence>
<evidence type="ECO:0000313" key="24">
    <source>
        <dbReference type="Proteomes" id="UP000026960"/>
    </source>
</evidence>
<dbReference type="GO" id="GO:0051707">
    <property type="term" value="P:response to other organism"/>
    <property type="evidence" value="ECO:0007669"/>
    <property type="project" value="UniProtKB-ARBA"/>
</dbReference>
<dbReference type="PaxDb" id="65489-OBART04G12470.1"/>
<keyword evidence="8 17" id="KW-0418">Kinase</keyword>
<organism evidence="23">
    <name type="scientific">Oryza barthii</name>
    <dbReference type="NCBI Taxonomy" id="65489"/>
    <lineage>
        <taxon>Eukaryota</taxon>
        <taxon>Viridiplantae</taxon>
        <taxon>Streptophyta</taxon>
        <taxon>Embryophyta</taxon>
        <taxon>Tracheophyta</taxon>
        <taxon>Spermatophyta</taxon>
        <taxon>Magnoliopsida</taxon>
        <taxon>Liliopsida</taxon>
        <taxon>Poales</taxon>
        <taxon>Poaceae</taxon>
        <taxon>BOP clade</taxon>
        <taxon>Oryzoideae</taxon>
        <taxon>Oryzeae</taxon>
        <taxon>Oryzinae</taxon>
        <taxon>Oryza</taxon>
    </lineage>
</organism>
<evidence type="ECO:0000313" key="23">
    <source>
        <dbReference type="EnsemblPlants" id="OBART04G12470.1"/>
    </source>
</evidence>
<feature type="chain" id="PRO_5002262236" description="Receptor-like serine/threonine-protein kinase" evidence="19">
    <location>
        <begin position="18"/>
        <end position="776"/>
    </location>
</feature>
<dbReference type="InterPro" id="IPR003609">
    <property type="entry name" value="Pan_app"/>
</dbReference>
<evidence type="ECO:0000256" key="8">
    <source>
        <dbReference type="ARBA" id="ARBA00022777"/>
    </source>
</evidence>
<feature type="domain" description="Apple" evidence="22">
    <location>
        <begin position="366"/>
        <end position="452"/>
    </location>
</feature>
<dbReference type="GO" id="GO:0016020">
    <property type="term" value="C:membrane"/>
    <property type="evidence" value="ECO:0007669"/>
    <property type="project" value="UniProtKB-SubCell"/>
</dbReference>
<dbReference type="eggNOG" id="ENOG502QUMK">
    <property type="taxonomic scope" value="Eukaryota"/>
</dbReference>
<evidence type="ECO:0000256" key="19">
    <source>
        <dbReference type="SAM" id="SignalP"/>
    </source>
</evidence>
<evidence type="ECO:0000256" key="15">
    <source>
        <dbReference type="ARBA" id="ARBA00047899"/>
    </source>
</evidence>
<evidence type="ECO:0000256" key="7">
    <source>
        <dbReference type="ARBA" id="ARBA00022741"/>
    </source>
</evidence>
<evidence type="ECO:0000256" key="1">
    <source>
        <dbReference type="ARBA" id="ARBA00004479"/>
    </source>
</evidence>
<dbReference type="Pfam" id="PF01453">
    <property type="entry name" value="B_lectin"/>
    <property type="match status" value="1"/>
</dbReference>
<keyword evidence="14" id="KW-0325">Glycoprotein</keyword>
<evidence type="ECO:0000256" key="9">
    <source>
        <dbReference type="ARBA" id="ARBA00022840"/>
    </source>
</evidence>
<keyword evidence="4 17" id="KW-0808">Transferase</keyword>
<dbReference type="InterPro" id="IPR024171">
    <property type="entry name" value="SRK-like_kinase"/>
</dbReference>
<dbReference type="CDD" id="cd01098">
    <property type="entry name" value="PAN_AP_plant"/>
    <property type="match status" value="1"/>
</dbReference>
<keyword evidence="13" id="KW-0675">Receptor</keyword>
<dbReference type="Pfam" id="PF00954">
    <property type="entry name" value="S_locus_glycop"/>
    <property type="match status" value="1"/>
</dbReference>
<dbReference type="FunFam" id="1.10.510.10:FF:000227">
    <property type="entry name" value="Serine/threonine-protein kinase"/>
    <property type="match status" value="1"/>
</dbReference>
<protein>
    <recommendedName>
        <fullName evidence="17">Receptor-like serine/threonine-protein kinase</fullName>
        <ecNumber evidence="17">2.7.11.1</ecNumber>
    </recommendedName>
</protein>
<reference evidence="23" key="2">
    <citation type="submission" date="2015-03" db="UniProtKB">
        <authorList>
            <consortium name="EnsemblPlants"/>
        </authorList>
    </citation>
    <scope>IDENTIFICATION</scope>
</reference>
<feature type="domain" description="Protein kinase" evidence="20">
    <location>
        <begin position="413"/>
        <end position="742"/>
    </location>
</feature>
<dbReference type="PROSITE" id="PS00107">
    <property type="entry name" value="PROTEIN_KINASE_ATP"/>
    <property type="match status" value="1"/>
</dbReference>
<dbReference type="PIRSF" id="PIRSF000641">
    <property type="entry name" value="SRK"/>
    <property type="match status" value="1"/>
</dbReference>
<dbReference type="GO" id="GO:0005524">
    <property type="term" value="F:ATP binding"/>
    <property type="evidence" value="ECO:0007669"/>
    <property type="project" value="UniProtKB-UniRule"/>
</dbReference>
<evidence type="ECO:0000256" key="11">
    <source>
        <dbReference type="ARBA" id="ARBA00023136"/>
    </source>
</evidence>
<dbReference type="InterPro" id="IPR001480">
    <property type="entry name" value="Bulb-type_lectin_dom"/>
</dbReference>
<evidence type="ECO:0000256" key="17">
    <source>
        <dbReference type="PIRNR" id="PIRNR000641"/>
    </source>
</evidence>
<dbReference type="InterPro" id="IPR036426">
    <property type="entry name" value="Bulb-type_lectin_dom_sf"/>
</dbReference>
<keyword evidence="12" id="KW-1015">Disulfide bond</keyword>
<dbReference type="InterPro" id="IPR000719">
    <property type="entry name" value="Prot_kinase_dom"/>
</dbReference>
<evidence type="ECO:0000256" key="16">
    <source>
        <dbReference type="ARBA" id="ARBA00048679"/>
    </source>
</evidence>
<dbReference type="InterPro" id="IPR011009">
    <property type="entry name" value="Kinase-like_dom_sf"/>
</dbReference>
<dbReference type="Pfam" id="PF00069">
    <property type="entry name" value="Pkinase"/>
    <property type="match status" value="1"/>
</dbReference>
<dbReference type="SMART" id="SM00220">
    <property type="entry name" value="S_TKc"/>
    <property type="match status" value="1"/>
</dbReference>
<evidence type="ECO:0000259" key="22">
    <source>
        <dbReference type="PROSITE" id="PS50948"/>
    </source>
</evidence>
<feature type="binding site" evidence="18">
    <location>
        <position position="538"/>
    </location>
    <ligand>
        <name>ATP</name>
        <dbReference type="ChEBI" id="CHEBI:30616"/>
    </ligand>
</feature>
<keyword evidence="3" id="KW-0245">EGF-like domain</keyword>
<dbReference type="GO" id="GO:0106310">
    <property type="term" value="F:protein serine kinase activity"/>
    <property type="evidence" value="ECO:0007669"/>
    <property type="project" value="RHEA"/>
</dbReference>
<dbReference type="SUPFAM" id="SSF51110">
    <property type="entry name" value="alpha-D-mannose-specific plant lectins"/>
    <property type="match status" value="1"/>
</dbReference>
<evidence type="ECO:0000259" key="20">
    <source>
        <dbReference type="PROSITE" id="PS50011"/>
    </source>
</evidence>
<dbReference type="EC" id="2.7.11.1" evidence="17"/>
<name>A0A0D3FVT5_9ORYZ</name>
<evidence type="ECO:0000256" key="18">
    <source>
        <dbReference type="PROSITE-ProRule" id="PRU10141"/>
    </source>
</evidence>
<keyword evidence="9 17" id="KW-0067">ATP-binding</keyword>
<dbReference type="STRING" id="65489.A0A0D3FVT5"/>
<evidence type="ECO:0000256" key="3">
    <source>
        <dbReference type="ARBA" id="ARBA00022536"/>
    </source>
</evidence>
<keyword evidence="10" id="KW-1133">Transmembrane helix</keyword>
<dbReference type="SMART" id="SM00473">
    <property type="entry name" value="PAN_AP"/>
    <property type="match status" value="1"/>
</dbReference>
<dbReference type="InterPro" id="IPR017441">
    <property type="entry name" value="Protein_kinase_ATP_BS"/>
</dbReference>
<evidence type="ECO:0000256" key="13">
    <source>
        <dbReference type="ARBA" id="ARBA00023170"/>
    </source>
</evidence>
<keyword evidence="24" id="KW-1185">Reference proteome</keyword>
<dbReference type="Gene3D" id="2.90.10.10">
    <property type="entry name" value="Bulb-type lectin domain"/>
    <property type="match status" value="1"/>
</dbReference>
<dbReference type="InterPro" id="IPR008271">
    <property type="entry name" value="Ser/Thr_kinase_AS"/>
</dbReference>
<dbReference type="PROSITE" id="PS00108">
    <property type="entry name" value="PROTEIN_KINASE_ST"/>
    <property type="match status" value="1"/>
</dbReference>
<evidence type="ECO:0000256" key="10">
    <source>
        <dbReference type="ARBA" id="ARBA00022989"/>
    </source>
</evidence>
<dbReference type="PROSITE" id="PS50011">
    <property type="entry name" value="PROTEIN_KINASE_DOM"/>
    <property type="match status" value="1"/>
</dbReference>
<dbReference type="InterPro" id="IPR000858">
    <property type="entry name" value="S_locus_glycoprot_dom"/>
</dbReference>